<dbReference type="AlphaFoldDB" id="A0A0F9WJS2"/>
<proteinExistence type="predicted"/>
<reference evidence="1" key="1">
    <citation type="journal article" date="2015" name="Nature">
        <title>Complex archaea that bridge the gap between prokaryotes and eukaryotes.</title>
        <authorList>
            <person name="Spang A."/>
            <person name="Saw J.H."/>
            <person name="Jorgensen S.L."/>
            <person name="Zaremba-Niedzwiedzka K."/>
            <person name="Martijn J."/>
            <person name="Lind A.E."/>
            <person name="van Eijk R."/>
            <person name="Schleper C."/>
            <person name="Guy L."/>
            <person name="Ettema T.J."/>
        </authorList>
    </citation>
    <scope>NUCLEOTIDE SEQUENCE</scope>
</reference>
<gene>
    <name evidence="1" type="ORF">LCGC14_0271150</name>
</gene>
<sequence length="171" mass="18889">MKDNTLFKRSDTHLPFCDRQIDALLHQIFVAPVLRTGRGPVANGCQVPCYTSDLTAAFQLLDIEAPGRGWGMERISGQINVWIAAHEGRPYVRMVFEDHPDMPAASVLMAAMIESANENSDRVTLNGISQPKTLLQLQERAQEADYPFGERLTLEEALSAPELALEAPEGV</sequence>
<accession>A0A0F9WJS2</accession>
<name>A0A0F9WJS2_9ZZZZ</name>
<dbReference type="EMBL" id="LAZR01000150">
    <property type="protein sequence ID" value="KKN86246.1"/>
    <property type="molecule type" value="Genomic_DNA"/>
</dbReference>
<evidence type="ECO:0000313" key="1">
    <source>
        <dbReference type="EMBL" id="KKN86246.1"/>
    </source>
</evidence>
<organism evidence="1">
    <name type="scientific">marine sediment metagenome</name>
    <dbReference type="NCBI Taxonomy" id="412755"/>
    <lineage>
        <taxon>unclassified sequences</taxon>
        <taxon>metagenomes</taxon>
        <taxon>ecological metagenomes</taxon>
    </lineage>
</organism>
<comment type="caution">
    <text evidence="1">The sequence shown here is derived from an EMBL/GenBank/DDBJ whole genome shotgun (WGS) entry which is preliminary data.</text>
</comment>
<protein>
    <submittedName>
        <fullName evidence="1">Uncharacterized protein</fullName>
    </submittedName>
</protein>